<organism evidence="2 3">
    <name type="scientific">Romanomermis culicivorax</name>
    <name type="common">Nematode worm</name>
    <dbReference type="NCBI Taxonomy" id="13658"/>
    <lineage>
        <taxon>Eukaryota</taxon>
        <taxon>Metazoa</taxon>
        <taxon>Ecdysozoa</taxon>
        <taxon>Nematoda</taxon>
        <taxon>Enoplea</taxon>
        <taxon>Dorylaimia</taxon>
        <taxon>Mermithida</taxon>
        <taxon>Mermithoidea</taxon>
        <taxon>Mermithidae</taxon>
        <taxon>Romanomermis</taxon>
    </lineage>
</organism>
<dbReference type="GO" id="GO:0005829">
    <property type="term" value="C:cytosol"/>
    <property type="evidence" value="ECO:0007669"/>
    <property type="project" value="TreeGrafter"/>
</dbReference>
<reference evidence="3" key="1">
    <citation type="submission" date="2022-11" db="UniProtKB">
        <authorList>
            <consortium name="WormBaseParasite"/>
        </authorList>
    </citation>
    <scope>IDENTIFICATION</scope>
</reference>
<keyword evidence="2" id="KW-1185">Reference proteome</keyword>
<dbReference type="PANTHER" id="PTHR13239">
    <property type="entry name" value="PROTEIN REQUIRED FOR HYPHAL ANASTOMOSIS HAM-2"/>
    <property type="match status" value="1"/>
</dbReference>
<sequence>MFNIDETGRFNVGLRGEGIPLILLVMGLSGPIGPSGTSQPKIWLFSLNDNWAYGNETQAKPWDFQLEEANLREAVEQFNTRRYKDILKCGQLSGAASSTGGILASSLTAPSTSFLDDEDFKPLDSNAISVLGAKFELGERFKLNYKRWLETEVYKANIDWDLLLENEAWNTNSTTAVERYCCGNMPNVTE</sequence>
<dbReference type="GO" id="GO:0007010">
    <property type="term" value="P:cytoskeleton organization"/>
    <property type="evidence" value="ECO:0007669"/>
    <property type="project" value="TreeGrafter"/>
</dbReference>
<dbReference type="Pfam" id="PF11882">
    <property type="entry name" value="DUF3402"/>
    <property type="match status" value="1"/>
</dbReference>
<dbReference type="InterPro" id="IPR021819">
    <property type="entry name" value="Far11/STRP_C"/>
</dbReference>
<proteinExistence type="predicted"/>
<dbReference type="PANTHER" id="PTHR13239:SF4">
    <property type="entry name" value="AT25231P"/>
    <property type="match status" value="1"/>
</dbReference>
<evidence type="ECO:0000313" key="3">
    <source>
        <dbReference type="WBParaSite" id="nRc.2.0.1.t10386-RA"/>
    </source>
</evidence>
<evidence type="ECO:0000313" key="2">
    <source>
        <dbReference type="Proteomes" id="UP000887565"/>
    </source>
</evidence>
<accession>A0A915IAT7</accession>
<evidence type="ECO:0000259" key="1">
    <source>
        <dbReference type="Pfam" id="PF11882"/>
    </source>
</evidence>
<dbReference type="WBParaSite" id="nRc.2.0.1.t10386-RA">
    <property type="protein sequence ID" value="nRc.2.0.1.t10386-RA"/>
    <property type="gene ID" value="nRc.2.0.1.g10386"/>
</dbReference>
<dbReference type="AlphaFoldDB" id="A0A915IAT7"/>
<feature type="domain" description="Far11/STRP C-terminal" evidence="1">
    <location>
        <begin position="46"/>
        <end position="87"/>
    </location>
</feature>
<protein>
    <submittedName>
        <fullName evidence="3">Far11/STRP C-terminal domain-containing protein</fullName>
    </submittedName>
</protein>
<dbReference type="InterPro" id="IPR040185">
    <property type="entry name" value="Far11/STRP"/>
</dbReference>
<dbReference type="Proteomes" id="UP000887565">
    <property type="component" value="Unplaced"/>
</dbReference>
<name>A0A915IAT7_ROMCU</name>